<protein>
    <submittedName>
        <fullName evidence="1">Uncharacterized protein</fullName>
    </submittedName>
</protein>
<gene>
    <name evidence="1" type="ORF">OESDEN_24569</name>
</gene>
<dbReference type="Proteomes" id="UP000053660">
    <property type="component" value="Unassembled WGS sequence"/>
</dbReference>
<proteinExistence type="predicted"/>
<keyword evidence="2" id="KW-1185">Reference proteome</keyword>
<dbReference type="OrthoDB" id="5980806at2759"/>
<evidence type="ECO:0000313" key="1">
    <source>
        <dbReference type="EMBL" id="KHJ75814.1"/>
    </source>
</evidence>
<organism evidence="1 2">
    <name type="scientific">Oesophagostomum dentatum</name>
    <name type="common">Nodular worm</name>
    <dbReference type="NCBI Taxonomy" id="61180"/>
    <lineage>
        <taxon>Eukaryota</taxon>
        <taxon>Metazoa</taxon>
        <taxon>Ecdysozoa</taxon>
        <taxon>Nematoda</taxon>
        <taxon>Chromadorea</taxon>
        <taxon>Rhabditida</taxon>
        <taxon>Rhabditina</taxon>
        <taxon>Rhabditomorpha</taxon>
        <taxon>Strongyloidea</taxon>
        <taxon>Strongylidae</taxon>
        <taxon>Oesophagostomum</taxon>
    </lineage>
</organism>
<sequence>MVVVSSAVIDEQTPNRELIQRAEQDYRTMNNDMLLYAITRLLPSVSRYSWNLDININDEEASIVRNLPHFLIDSKDIEGTLGNEIDEANCEFGLNPFRYPGFAVSSI</sequence>
<dbReference type="AlphaFoldDB" id="A0A0B1RT15"/>
<reference evidence="1 2" key="1">
    <citation type="submission" date="2014-03" db="EMBL/GenBank/DDBJ databases">
        <title>Draft genome of the hookworm Oesophagostomum dentatum.</title>
        <authorList>
            <person name="Mitreva M."/>
        </authorList>
    </citation>
    <scope>NUCLEOTIDE SEQUENCE [LARGE SCALE GENOMIC DNA]</scope>
    <source>
        <strain evidence="1 2">OD-Hann</strain>
    </source>
</reference>
<dbReference type="EMBL" id="KN612374">
    <property type="protein sequence ID" value="KHJ75814.1"/>
    <property type="molecule type" value="Genomic_DNA"/>
</dbReference>
<evidence type="ECO:0000313" key="2">
    <source>
        <dbReference type="Proteomes" id="UP000053660"/>
    </source>
</evidence>
<name>A0A0B1RT15_OESDE</name>
<accession>A0A0B1RT15</accession>